<evidence type="ECO:0000313" key="2">
    <source>
        <dbReference type="EMBL" id="RZU47938.1"/>
    </source>
</evidence>
<dbReference type="EMBL" id="SHKX01000010">
    <property type="protein sequence ID" value="RZU47938.1"/>
    <property type="molecule type" value="Genomic_DNA"/>
</dbReference>
<keyword evidence="3" id="KW-1185">Reference proteome</keyword>
<dbReference type="InterPro" id="IPR038460">
    <property type="entry name" value="AcetylCoA_hyd_C_sf"/>
</dbReference>
<dbReference type="PANTHER" id="PTHR21432">
    <property type="entry name" value="ACETYL-COA HYDROLASE-RELATED"/>
    <property type="match status" value="1"/>
</dbReference>
<dbReference type="Gene3D" id="3.30.750.70">
    <property type="entry name" value="4-hydroxybutyrate coenzyme like domains"/>
    <property type="match status" value="1"/>
</dbReference>
<comment type="caution">
    <text evidence="2">The sequence shown here is derived from an EMBL/GenBank/DDBJ whole genome shotgun (WGS) entry which is preliminary data.</text>
</comment>
<reference evidence="2 3" key="1">
    <citation type="submission" date="2019-02" db="EMBL/GenBank/DDBJ databases">
        <title>Genomic Encyclopedia of Type Strains, Phase IV (KMG-IV): sequencing the most valuable type-strain genomes for metagenomic binning, comparative biology and taxonomic classification.</title>
        <authorList>
            <person name="Goeker M."/>
        </authorList>
    </citation>
    <scope>NUCLEOTIDE SEQUENCE [LARGE SCALE GENOMIC DNA]</scope>
    <source>
        <strain evidence="2 3">DSM 105135</strain>
    </source>
</reference>
<organism evidence="2 3">
    <name type="scientific">Fluviicoccus keumensis</name>
    <dbReference type="NCBI Taxonomy" id="1435465"/>
    <lineage>
        <taxon>Bacteria</taxon>
        <taxon>Pseudomonadati</taxon>
        <taxon>Pseudomonadota</taxon>
        <taxon>Gammaproteobacteria</taxon>
        <taxon>Moraxellales</taxon>
        <taxon>Moraxellaceae</taxon>
        <taxon>Fluviicoccus</taxon>
    </lineage>
</organism>
<sequence length="711" mass="79135">MSTNRYSSITQAVSHILNEIDGDITLGVPLGLGKPNPLVNELYRRLKADGKRRLNIYTALSLNKPTAHSDLEARFLNPFVERVFGDYPDLDYLNDLRDGTLPPNITVNEFFLKSGDWLANTVAQQNYINSNYTHIARDMAHNGVNVVAQAVAMREDEAGLRISLACNSDVTMDMIDLLQPRRDAGEKIFTVGLVNHNLPYMVNDAEISPDLFDIIIDDPAGTHTLFSTPNMKVTQTDYAIGLHTSTLVQDGGTLQIGIGSLGDAIAHSLIMRQHDNSNYTTLIRRLNQGVPLKPDQETTPFVKGLYGCSEMFVNGFLKLMQAGIIRKPVYGHAGLQTLLNKGLLTDKVTPHTLRILREHGLIASPLDGDDISFLVRFGIFHEDCTFEDGQLHAGETVIGNDLDDSDVLQGIIAHCLGQQLTGGVIMHGGFFLGPRDFYDTLRGMSEPERERICMSSITFINHLYGDRYGDEKLKRAQRAKARFINTCMMTTLAGAHVSDGLENGKVVSGVGGQYNFVAQAHELPDGRSVLMMRSHRMVDGEVKSNIVTHYGHITIPRHLRDILVTEYGIADLRAKNDSDIIKALLNVTDSRCQDELREWAVAQGKLSADYIIPKIYRDNTPESLAARLEPFQASLPAFPFGTDFTKDELAIVKALMALKASTENPLNLVKSVINSVFKDHEVPQRYLERMGLEETHSLKERVMRRLFMGNF</sequence>
<keyword evidence="2" id="KW-0378">Hydrolase</keyword>
<dbReference type="SUPFAM" id="SSF100950">
    <property type="entry name" value="NagB/RpiA/CoA transferase-like"/>
    <property type="match status" value="1"/>
</dbReference>
<dbReference type="Gene3D" id="3.40.1080.10">
    <property type="entry name" value="Glutaconate Coenzyme A-transferase"/>
    <property type="match status" value="1"/>
</dbReference>
<dbReference type="RefSeq" id="WP_130411144.1">
    <property type="nucleotide sequence ID" value="NZ_SHKX01000010.1"/>
</dbReference>
<dbReference type="Gene3D" id="3.40.1080.20">
    <property type="entry name" value="Acetyl-CoA hydrolase/transferase C-terminal domain"/>
    <property type="match status" value="1"/>
</dbReference>
<dbReference type="InterPro" id="IPR046433">
    <property type="entry name" value="ActCoA_hydro"/>
</dbReference>
<protein>
    <submittedName>
        <fullName evidence="2">Acetyl-CoA hydrolase/transferase-like protein</fullName>
    </submittedName>
</protein>
<dbReference type="Proteomes" id="UP000292423">
    <property type="component" value="Unassembled WGS sequence"/>
</dbReference>
<dbReference type="GO" id="GO:0016787">
    <property type="term" value="F:hydrolase activity"/>
    <property type="evidence" value="ECO:0007669"/>
    <property type="project" value="UniProtKB-KW"/>
</dbReference>
<evidence type="ECO:0000313" key="3">
    <source>
        <dbReference type="Proteomes" id="UP000292423"/>
    </source>
</evidence>
<dbReference type="Pfam" id="PF13336">
    <property type="entry name" value="AcetylCoA_hyd_C"/>
    <property type="match status" value="1"/>
</dbReference>
<dbReference type="GO" id="GO:0008775">
    <property type="term" value="F:acetate CoA-transferase activity"/>
    <property type="evidence" value="ECO:0007669"/>
    <property type="project" value="InterPro"/>
</dbReference>
<dbReference type="PANTHER" id="PTHR21432:SF20">
    <property type="entry name" value="ACETYL-COA HYDROLASE"/>
    <property type="match status" value="1"/>
</dbReference>
<dbReference type="AlphaFoldDB" id="A0A4Q7ZBG9"/>
<proteinExistence type="predicted"/>
<keyword evidence="2" id="KW-0808">Transferase</keyword>
<dbReference type="InterPro" id="IPR037171">
    <property type="entry name" value="NagB/RpiA_transferase-like"/>
</dbReference>
<name>A0A4Q7ZBG9_9GAMM</name>
<gene>
    <name evidence="2" type="ORF">EV700_0907</name>
</gene>
<dbReference type="GO" id="GO:0006083">
    <property type="term" value="P:acetate metabolic process"/>
    <property type="evidence" value="ECO:0007669"/>
    <property type="project" value="InterPro"/>
</dbReference>
<evidence type="ECO:0000259" key="1">
    <source>
        <dbReference type="Pfam" id="PF13336"/>
    </source>
</evidence>
<feature type="domain" description="Acetyl-CoA hydrolase/transferase C-terminal" evidence="1">
    <location>
        <begin position="433"/>
        <end position="598"/>
    </location>
</feature>
<accession>A0A4Q7ZBG9</accession>
<dbReference type="InterPro" id="IPR026888">
    <property type="entry name" value="AcetylCoA_hyd_C"/>
</dbReference>
<dbReference type="OrthoDB" id="9801795at2"/>